<evidence type="ECO:0000256" key="1">
    <source>
        <dbReference type="SAM" id="MobiDB-lite"/>
    </source>
</evidence>
<feature type="compositionally biased region" description="Basic residues" evidence="1">
    <location>
        <begin position="210"/>
        <end position="237"/>
    </location>
</feature>
<dbReference type="OrthoDB" id="2537141at2759"/>
<protein>
    <submittedName>
        <fullName evidence="2">Uncharacterized protein</fullName>
    </submittedName>
</protein>
<dbReference type="AlphaFoldDB" id="A0A9W4U615"/>
<proteinExistence type="predicted"/>
<dbReference type="Proteomes" id="UP001152607">
    <property type="component" value="Unassembled WGS sequence"/>
</dbReference>
<feature type="compositionally biased region" description="Basic and acidic residues" evidence="1">
    <location>
        <begin position="532"/>
        <end position="547"/>
    </location>
</feature>
<dbReference type="EMBL" id="CAOQHR010000001">
    <property type="protein sequence ID" value="CAI6280190.1"/>
    <property type="molecule type" value="Genomic_DNA"/>
</dbReference>
<accession>A0A9W4U615</accession>
<feature type="region of interest" description="Disordered" evidence="1">
    <location>
        <begin position="532"/>
        <end position="553"/>
    </location>
</feature>
<keyword evidence="3" id="KW-1185">Reference proteome</keyword>
<feature type="compositionally biased region" description="Basic and acidic residues" evidence="1">
    <location>
        <begin position="377"/>
        <end position="389"/>
    </location>
</feature>
<feature type="region of interest" description="Disordered" evidence="1">
    <location>
        <begin position="296"/>
        <end position="315"/>
    </location>
</feature>
<evidence type="ECO:0000313" key="2">
    <source>
        <dbReference type="EMBL" id="CAI6280190.1"/>
    </source>
</evidence>
<feature type="region of interest" description="Disordered" evidence="1">
    <location>
        <begin position="106"/>
        <end position="257"/>
    </location>
</feature>
<organism evidence="2 3">
    <name type="scientific">Periconia digitata</name>
    <dbReference type="NCBI Taxonomy" id="1303443"/>
    <lineage>
        <taxon>Eukaryota</taxon>
        <taxon>Fungi</taxon>
        <taxon>Dikarya</taxon>
        <taxon>Ascomycota</taxon>
        <taxon>Pezizomycotina</taxon>
        <taxon>Dothideomycetes</taxon>
        <taxon>Pleosporomycetidae</taxon>
        <taxon>Pleosporales</taxon>
        <taxon>Massarineae</taxon>
        <taxon>Periconiaceae</taxon>
        <taxon>Periconia</taxon>
    </lineage>
</organism>
<evidence type="ECO:0000313" key="3">
    <source>
        <dbReference type="Proteomes" id="UP001152607"/>
    </source>
</evidence>
<sequence length="743" mass="83442">MLLPYVSAALIRTCNHPFIPLHSSPVFTNSLRLRRTIFACISLATDLLLICRTTLYWHLHIECMPSLTWISFSKASQHSPPPPVSHSPIAGFNVLWNMDIQRWLDDTVTPEQPPSPVKDSIKSVHDRPKRTDRADWVDQRTGRIGSDSSFLDIAQRPKARPPPEPENGPRKNLSSSHPSGQSDSDRSAHSYKRQPRRKTRVERYETTSKDKKKRGVHDPHRRHGESSTSKRRAKRKRVDKDHSDMVQSFHASNVSTDRLTLKPRGKLGLFSMGRASSPVKGRGLPDLVFSEMKFLQRQHGEEEPQSPPQSHDKRNKNINARSKEEVSAHFIARRSAQVEDKIADCAKDGHDFVQQTPSVVDNVVATIEVGAGTPTPDHSKQKPPGHESEGYISWSESIRASSGMQAPRPVRSTPSISQSGYIPDDHTGWPMDEKRSWHTQDAPAGTVSHISSTNKHPIYFSSMQPGNVRAPQTYASTQFDFLHQHRSPADRVASHHRPLNEAFAGYTLPSGRTLDIWEDRFSHGRHVPSPLKCKDASLQDTRGKHTSTDPTYGYSATRDSIFAKIDTQAQSNQRELDQSAAEEARQAEVAQHVMDEGNTARGVPILGIPKALNESSSSMRRNSTIPLLDLRTVYRPRVHGLSMPGIYEQQEQRELELQYGALDDTHPLISNHYHGQGTFGKEEVDDGRESIFGKSQHASYGEVFANITTGLVPAEQTDEVQSITSTRSHALVQPGFWRRHRLF</sequence>
<reference evidence="2" key="1">
    <citation type="submission" date="2023-01" db="EMBL/GenBank/DDBJ databases">
        <authorList>
            <person name="Van Ghelder C."/>
            <person name="Rancurel C."/>
        </authorList>
    </citation>
    <scope>NUCLEOTIDE SEQUENCE</scope>
    <source>
        <strain evidence="2">CNCM I-4278</strain>
    </source>
</reference>
<feature type="region of interest" description="Disordered" evidence="1">
    <location>
        <begin position="370"/>
        <end position="390"/>
    </location>
</feature>
<feature type="region of interest" description="Disordered" evidence="1">
    <location>
        <begin position="403"/>
        <end position="423"/>
    </location>
</feature>
<feature type="compositionally biased region" description="Polar residues" evidence="1">
    <location>
        <begin position="245"/>
        <end position="257"/>
    </location>
</feature>
<name>A0A9W4U615_9PLEO</name>
<gene>
    <name evidence="2" type="ORF">PDIGIT_LOCUS2080</name>
</gene>
<comment type="caution">
    <text evidence="2">The sequence shown here is derived from an EMBL/GenBank/DDBJ whole genome shotgun (WGS) entry which is preliminary data.</text>
</comment>
<feature type="compositionally biased region" description="Basic and acidic residues" evidence="1">
    <location>
        <begin position="119"/>
        <end position="141"/>
    </location>
</feature>
<feature type="compositionally biased region" description="Basic residues" evidence="1">
    <location>
        <begin position="189"/>
        <end position="200"/>
    </location>
</feature>